<dbReference type="EMBL" id="JAEHOE010000007">
    <property type="protein sequence ID" value="KAG2499413.1"/>
    <property type="molecule type" value="Genomic_DNA"/>
</dbReference>
<organism evidence="3 4">
    <name type="scientific">Edaphochlamys debaryana</name>
    <dbReference type="NCBI Taxonomy" id="47281"/>
    <lineage>
        <taxon>Eukaryota</taxon>
        <taxon>Viridiplantae</taxon>
        <taxon>Chlorophyta</taxon>
        <taxon>core chlorophytes</taxon>
        <taxon>Chlorophyceae</taxon>
        <taxon>CS clade</taxon>
        <taxon>Chlamydomonadales</taxon>
        <taxon>Chlamydomonadales incertae sedis</taxon>
        <taxon>Edaphochlamys</taxon>
    </lineage>
</organism>
<evidence type="ECO:0008006" key="5">
    <source>
        <dbReference type="Google" id="ProtNLM"/>
    </source>
</evidence>
<evidence type="ECO:0000313" key="4">
    <source>
        <dbReference type="Proteomes" id="UP000612055"/>
    </source>
</evidence>
<accession>A0A835YB35</accession>
<dbReference type="AlphaFoldDB" id="A0A835YB35"/>
<feature type="chain" id="PRO_5032582135" description="Nucleotide-diphospho-sugar transferase domain-containing protein" evidence="2">
    <location>
        <begin position="23"/>
        <end position="806"/>
    </location>
</feature>
<sequence>MGLGWVLGLVLLVGTALDPLSADPANRHAGHGRVPACRRHGDGAYCSAGLTRGYLGPLDTAAQLRAALSATAYRNELIVFSDTRIADAAQALSRLRGGGGYGHVLCVMPEPGDCSRLDRALTPWAPQQGPLSCGTYATRDESGEPYPSGFRYLARPSGMVAWWRKWFTVARSVALGYGVLAVDSDVLVLSDWYWRAKQQPLRGFSMISQVEHGMNLNGGFSYFQNASSAGPVSWVLFEAMRRAVRWAEDMSALANISAVIAKDPALRVGANDDQMLLTYAVWSAVQGRPNFVDLAAFLRGDDQAWVHLNSADEESFVFSNTPSFTEDPQGRALQPDWVLAREDFIHQEFALPAPLAAHACEFLEAPGNCSQPLARATLRTAQLRMPHSGGRWPPEWGGYPFNRTPGPATLAYRQAFRDLGVPLPPDPEDPAQEAAARATRPEALALLAAEQALPGSTGRRFLGAWAEAKWEMAGRHGYWHTHLGPPPVQAMGHVHDGLFQGGFIKQTILQASGHWDWRLATRLRLKPSRVYHATYPNWAAELAADPSAGSDLGRVVAYAPGAIGPGLSQAQYLSAARGLAQVAVALGAVAAWPPAPCDAEWVLTAAALEARRAGQPAPRLAPPWVHLDTTRVVPFGESLETLQCEWADLTWEGCLMNGTRGGQASGRALLALEWAHMRRRSRRRHDASSGSGGEHSHNASALLHNPSSSSNPHLASAHGLEHSLETTLKLRQVRPSASGGASSSPAVVSASSLLALNAAALALRAGGDAVPVLWLDRAVSRVEGMGEAEARVWSTWQDRCKGLRDM</sequence>
<comment type="caution">
    <text evidence="3">The sequence shown here is derived from an EMBL/GenBank/DDBJ whole genome shotgun (WGS) entry which is preliminary data.</text>
</comment>
<evidence type="ECO:0000313" key="3">
    <source>
        <dbReference type="EMBL" id="KAG2499413.1"/>
    </source>
</evidence>
<evidence type="ECO:0000256" key="2">
    <source>
        <dbReference type="SAM" id="SignalP"/>
    </source>
</evidence>
<evidence type="ECO:0000256" key="1">
    <source>
        <dbReference type="SAM" id="MobiDB-lite"/>
    </source>
</evidence>
<protein>
    <recommendedName>
        <fullName evidence="5">Nucleotide-diphospho-sugar transferase domain-containing protein</fullName>
    </recommendedName>
</protein>
<gene>
    <name evidence="3" type="ORF">HYH03_002987</name>
</gene>
<feature type="region of interest" description="Disordered" evidence="1">
    <location>
        <begin position="681"/>
        <end position="721"/>
    </location>
</feature>
<dbReference type="Proteomes" id="UP000612055">
    <property type="component" value="Unassembled WGS sequence"/>
</dbReference>
<name>A0A835YB35_9CHLO</name>
<dbReference type="OrthoDB" id="523829at2759"/>
<keyword evidence="2" id="KW-0732">Signal</keyword>
<proteinExistence type="predicted"/>
<keyword evidence="4" id="KW-1185">Reference proteome</keyword>
<feature type="signal peptide" evidence="2">
    <location>
        <begin position="1"/>
        <end position="22"/>
    </location>
</feature>
<reference evidence="3" key="1">
    <citation type="journal article" date="2020" name="bioRxiv">
        <title>Comparative genomics of Chlamydomonas.</title>
        <authorList>
            <person name="Craig R.J."/>
            <person name="Hasan A.R."/>
            <person name="Ness R.W."/>
            <person name="Keightley P.D."/>
        </authorList>
    </citation>
    <scope>NUCLEOTIDE SEQUENCE</scope>
    <source>
        <strain evidence="3">CCAP 11/70</strain>
    </source>
</reference>